<dbReference type="PANTHER" id="PTHR35368">
    <property type="entry name" value="HYDROPEROXIDE REDUCTASE"/>
    <property type="match status" value="1"/>
</dbReference>
<name>A0A7T3BN31_NEICI</name>
<dbReference type="EMBL" id="CP065726">
    <property type="protein sequence ID" value="QPT37578.1"/>
    <property type="molecule type" value="Genomic_DNA"/>
</dbReference>
<evidence type="ECO:0000313" key="1">
    <source>
        <dbReference type="EMBL" id="QPT37578.1"/>
    </source>
</evidence>
<organism evidence="1 2">
    <name type="scientific">Neisseria cinerea</name>
    <dbReference type="NCBI Taxonomy" id="483"/>
    <lineage>
        <taxon>Bacteria</taxon>
        <taxon>Pseudomonadati</taxon>
        <taxon>Pseudomonadota</taxon>
        <taxon>Betaproteobacteria</taxon>
        <taxon>Neisseriales</taxon>
        <taxon>Neisseriaceae</taxon>
        <taxon>Neisseria</taxon>
    </lineage>
</organism>
<dbReference type="AlphaFoldDB" id="A0A7T3BN31"/>
<protein>
    <submittedName>
        <fullName evidence="1">OsmC family protein</fullName>
    </submittedName>
</protein>
<proteinExistence type="predicted"/>
<dbReference type="PANTHER" id="PTHR35368:SF1">
    <property type="entry name" value="HYDROPEROXIDE REDUCTASE"/>
    <property type="match status" value="1"/>
</dbReference>
<dbReference type="Pfam" id="PF02566">
    <property type="entry name" value="OsmC"/>
    <property type="match status" value="1"/>
</dbReference>
<dbReference type="Proteomes" id="UP000594865">
    <property type="component" value="Chromosome"/>
</dbReference>
<dbReference type="InterPro" id="IPR003718">
    <property type="entry name" value="OsmC/Ohr_fam"/>
</dbReference>
<accession>A0A7T3BN31</accession>
<gene>
    <name evidence="1" type="ORF">I6G28_06500</name>
</gene>
<evidence type="ECO:0000313" key="2">
    <source>
        <dbReference type="Proteomes" id="UP000594865"/>
    </source>
</evidence>
<dbReference type="InterPro" id="IPR052924">
    <property type="entry name" value="OsmC/Ohr_hydroprdx_reductase"/>
</dbReference>
<dbReference type="SUPFAM" id="SSF82784">
    <property type="entry name" value="OsmC-like"/>
    <property type="match status" value="1"/>
</dbReference>
<dbReference type="InterPro" id="IPR015946">
    <property type="entry name" value="KH_dom-like_a/b"/>
</dbReference>
<reference evidence="1 2" key="1">
    <citation type="submission" date="2020-12" db="EMBL/GenBank/DDBJ databases">
        <title>FDA dAtabase for Regulatory Grade micrObial Sequences (FDA-ARGOS): Supporting development and validation of Infectious Disease Dx tests.</title>
        <authorList>
            <person name="Sproer C."/>
            <person name="Gronow S."/>
            <person name="Severitt S."/>
            <person name="Schroder I."/>
            <person name="Tallon L."/>
            <person name="Sadzewicz L."/>
            <person name="Zhao X."/>
            <person name="Boylan J."/>
            <person name="Ott S."/>
            <person name="Bowen H."/>
            <person name="Vavikolanu K."/>
            <person name="Mehta A."/>
            <person name="Aluvathingal J."/>
            <person name="Nadendla S."/>
            <person name="Lowell S."/>
            <person name="Myers T."/>
            <person name="Yan Y."/>
            <person name="Sichtig H."/>
        </authorList>
    </citation>
    <scope>NUCLEOTIDE SEQUENCE [LARGE SCALE GENOMIC DNA]</scope>
    <source>
        <strain evidence="1 2">FDAARGOS_871</strain>
    </source>
</reference>
<sequence>MKGQNMINGLDIERFRTTMAAVENDHTKGKAALRADSRWVSGTKNEISVRRFPAFTTDEPKNMGGENAAPNPMEYLIGAAAGCCSIGFELQAAQAGVKLEQFEISARGGIDMAKLFGMEDGYGGLDNLVLTIKVKADADLPTLQNFADRSAATSPVLNSLKARAKVVVEKI</sequence>
<keyword evidence="2" id="KW-1185">Reference proteome</keyword>
<dbReference type="Gene3D" id="3.30.300.20">
    <property type="match status" value="1"/>
</dbReference>
<dbReference type="InterPro" id="IPR036102">
    <property type="entry name" value="OsmC/Ohrsf"/>
</dbReference>